<dbReference type="InterPro" id="IPR011057">
    <property type="entry name" value="Mss4-like_sf"/>
</dbReference>
<evidence type="ECO:0000256" key="1">
    <source>
        <dbReference type="ARBA" id="ARBA00007174"/>
    </source>
</evidence>
<dbReference type="PANTHER" id="PTHR46081:SF8">
    <property type="entry name" value="PEPTIDE METHIONINE SULFOXIDE REDUCTASE 2"/>
    <property type="match status" value="1"/>
</dbReference>
<dbReference type="InterPro" id="IPR028427">
    <property type="entry name" value="Met_Sox_Rdtase_MsrB"/>
</dbReference>
<feature type="domain" description="MsrB" evidence="6">
    <location>
        <begin position="56"/>
        <end position="184"/>
    </location>
</feature>
<dbReference type="NCBIfam" id="TIGR00357">
    <property type="entry name" value="peptide-methionine (R)-S-oxide reductase MsrB"/>
    <property type="match status" value="1"/>
</dbReference>
<dbReference type="Gene3D" id="2.170.150.20">
    <property type="entry name" value="Peptide methionine sulfoxide reductase"/>
    <property type="match status" value="1"/>
</dbReference>
<comment type="catalytic activity">
    <reaction evidence="5">
        <text>L-methionyl-[protein] + [thioredoxin]-disulfide + H2O = L-methionyl-(R)-S-oxide-[protein] + [thioredoxin]-dithiol</text>
        <dbReference type="Rhea" id="RHEA:24164"/>
        <dbReference type="Rhea" id="RHEA-COMP:10698"/>
        <dbReference type="Rhea" id="RHEA-COMP:10700"/>
        <dbReference type="Rhea" id="RHEA-COMP:12313"/>
        <dbReference type="Rhea" id="RHEA-COMP:12314"/>
        <dbReference type="ChEBI" id="CHEBI:15377"/>
        <dbReference type="ChEBI" id="CHEBI:16044"/>
        <dbReference type="ChEBI" id="CHEBI:29950"/>
        <dbReference type="ChEBI" id="CHEBI:45764"/>
        <dbReference type="ChEBI" id="CHEBI:50058"/>
        <dbReference type="EC" id="1.8.4.12"/>
    </reaction>
</comment>
<keyword evidence="8" id="KW-1185">Reference proteome</keyword>
<protein>
    <recommendedName>
        <fullName evidence="5">Peptide-methionine (R)-S-oxide reductase</fullName>
        <ecNumber evidence="5">1.8.4.12</ecNumber>
    </recommendedName>
</protein>
<organism evidence="7 8">
    <name type="scientific">Saccharomyces eubayanus</name>
    <name type="common">Yeast</name>
    <dbReference type="NCBI Taxonomy" id="1080349"/>
    <lineage>
        <taxon>Eukaryota</taxon>
        <taxon>Fungi</taxon>
        <taxon>Dikarya</taxon>
        <taxon>Ascomycota</taxon>
        <taxon>Saccharomycotina</taxon>
        <taxon>Saccharomycetes</taxon>
        <taxon>Saccharomycetales</taxon>
        <taxon>Saccharomycetaceae</taxon>
        <taxon>Saccharomyces</taxon>
    </lineage>
</organism>
<gene>
    <name evidence="7" type="primary">U6500C00400</name>
    <name evidence="7" type="ORF">SEUBUCD650_0C00400</name>
</gene>
<dbReference type="EMBL" id="OX291493">
    <property type="protein sequence ID" value="CAI1870394.1"/>
    <property type="molecule type" value="Genomic_DNA"/>
</dbReference>
<comment type="cofactor">
    <cofactor evidence="5">
        <name>Zn(2+)</name>
        <dbReference type="ChEBI" id="CHEBI:29105"/>
    </cofactor>
    <text evidence="5">Binds 1 zinc ion per subunit.</text>
</comment>
<dbReference type="PROSITE" id="PS51790">
    <property type="entry name" value="MSRB"/>
    <property type="match status" value="1"/>
</dbReference>
<dbReference type="InterPro" id="IPR002579">
    <property type="entry name" value="Met_Sox_Rdtase_MsrB_dom"/>
</dbReference>
<keyword evidence="2 5" id="KW-0479">Metal-binding</keyword>
<dbReference type="SUPFAM" id="SSF51316">
    <property type="entry name" value="Mss4-like"/>
    <property type="match status" value="1"/>
</dbReference>
<evidence type="ECO:0000313" key="8">
    <source>
        <dbReference type="Proteomes" id="UP001152964"/>
    </source>
</evidence>
<dbReference type="EC" id="1.8.4.12" evidence="5"/>
<accession>A0ABN8VLB8</accession>
<dbReference type="PANTHER" id="PTHR46081">
    <property type="entry name" value="PEPTIDE METHIONINE SULFOXIDE REDUCTASE 2"/>
    <property type="match status" value="1"/>
</dbReference>
<evidence type="ECO:0000256" key="2">
    <source>
        <dbReference type="ARBA" id="ARBA00022723"/>
    </source>
</evidence>
<sequence length="184" mass="21043">MSPIVVEIRERKNIKEMNKLIRFHAPKLRRTFPDRRSIALARYWHTSKKMSSESSDMKWNDGLTPLQLMVLKDKATERPNTGAYLHTKNTGVYHCANCDTPLYSSNAKFDARCGWPAFYEEVSPGAITYHRDESLMPARVEICCGKCGGHLGHVFEGEGWKQLLNLPKDSRHCVNSASLNFKKE</sequence>
<proteinExistence type="inferred from homology"/>
<reference evidence="7" key="1">
    <citation type="submission" date="2022-08" db="EMBL/GenBank/DDBJ databases">
        <authorList>
            <person name="Byrne P K."/>
        </authorList>
    </citation>
    <scope>NUCLEOTIDE SEQUENCE</scope>
    <source>
        <strain evidence="7">UCD650</strain>
    </source>
</reference>
<evidence type="ECO:0000256" key="5">
    <source>
        <dbReference type="RuleBase" id="RU365044"/>
    </source>
</evidence>
<keyword evidence="3 5" id="KW-0862">Zinc</keyword>
<dbReference type="Proteomes" id="UP001152964">
    <property type="component" value="Chromosome 3"/>
</dbReference>
<evidence type="ECO:0000313" key="7">
    <source>
        <dbReference type="EMBL" id="CAI1870394.1"/>
    </source>
</evidence>
<comment type="similarity">
    <text evidence="1 5">Belongs to the MsrB Met sulfoxide reductase family.</text>
</comment>
<name>A0ABN8VLB8_SACEU</name>
<evidence type="ECO:0000256" key="3">
    <source>
        <dbReference type="ARBA" id="ARBA00022833"/>
    </source>
</evidence>
<dbReference type="Pfam" id="PF01641">
    <property type="entry name" value="SelR"/>
    <property type="match status" value="1"/>
</dbReference>
<evidence type="ECO:0000256" key="4">
    <source>
        <dbReference type="ARBA" id="ARBA00023002"/>
    </source>
</evidence>
<keyword evidence="4 5" id="KW-0560">Oxidoreductase</keyword>
<evidence type="ECO:0000259" key="6">
    <source>
        <dbReference type="PROSITE" id="PS51790"/>
    </source>
</evidence>